<proteinExistence type="predicted"/>
<sequence length="152" mass="17055">MHIIYHHAAQLLFYQFLNKCTASGGPGNAMVDEEASAYAELCKAHATALSKLFWGLNVAPDLDCLWSPVNSRLRVIASTIHLHTIALGTSGPAASEAKKLLKQNFIVLQELQKYWPSTELAFSRLRAFHNACRMRSISKTFNMDQWMANFLN</sequence>
<dbReference type="Proteomes" id="UP000738349">
    <property type="component" value="Unassembled WGS sequence"/>
</dbReference>
<organism evidence="1 2">
    <name type="scientific">Dactylonectria macrodidyma</name>
    <dbReference type="NCBI Taxonomy" id="307937"/>
    <lineage>
        <taxon>Eukaryota</taxon>
        <taxon>Fungi</taxon>
        <taxon>Dikarya</taxon>
        <taxon>Ascomycota</taxon>
        <taxon>Pezizomycotina</taxon>
        <taxon>Sordariomycetes</taxon>
        <taxon>Hypocreomycetidae</taxon>
        <taxon>Hypocreales</taxon>
        <taxon>Nectriaceae</taxon>
        <taxon>Dactylonectria</taxon>
    </lineage>
</organism>
<name>A0A9P9DSH8_9HYPO</name>
<reference evidence="1" key="1">
    <citation type="journal article" date="2021" name="Nat. Commun.">
        <title>Genetic determinants of endophytism in the Arabidopsis root mycobiome.</title>
        <authorList>
            <person name="Mesny F."/>
            <person name="Miyauchi S."/>
            <person name="Thiergart T."/>
            <person name="Pickel B."/>
            <person name="Atanasova L."/>
            <person name="Karlsson M."/>
            <person name="Huettel B."/>
            <person name="Barry K.W."/>
            <person name="Haridas S."/>
            <person name="Chen C."/>
            <person name="Bauer D."/>
            <person name="Andreopoulos W."/>
            <person name="Pangilinan J."/>
            <person name="LaButti K."/>
            <person name="Riley R."/>
            <person name="Lipzen A."/>
            <person name="Clum A."/>
            <person name="Drula E."/>
            <person name="Henrissat B."/>
            <person name="Kohler A."/>
            <person name="Grigoriev I.V."/>
            <person name="Martin F.M."/>
            <person name="Hacquard S."/>
        </authorList>
    </citation>
    <scope>NUCLEOTIDE SEQUENCE</scope>
    <source>
        <strain evidence="1">MPI-CAGE-AT-0147</strain>
    </source>
</reference>
<keyword evidence="2" id="KW-1185">Reference proteome</keyword>
<gene>
    <name evidence="1" type="ORF">EDB81DRAFT_889562</name>
</gene>
<dbReference type="EMBL" id="JAGMUV010000020">
    <property type="protein sequence ID" value="KAH7125835.1"/>
    <property type="molecule type" value="Genomic_DNA"/>
</dbReference>
<protein>
    <submittedName>
        <fullName evidence="1">Uncharacterized protein</fullName>
    </submittedName>
</protein>
<evidence type="ECO:0000313" key="2">
    <source>
        <dbReference type="Proteomes" id="UP000738349"/>
    </source>
</evidence>
<comment type="caution">
    <text evidence="1">The sequence shown here is derived from an EMBL/GenBank/DDBJ whole genome shotgun (WGS) entry which is preliminary data.</text>
</comment>
<dbReference type="CDD" id="cd12148">
    <property type="entry name" value="fungal_TF_MHR"/>
    <property type="match status" value="1"/>
</dbReference>
<evidence type="ECO:0000313" key="1">
    <source>
        <dbReference type="EMBL" id="KAH7125835.1"/>
    </source>
</evidence>
<dbReference type="OrthoDB" id="1924787at2759"/>
<accession>A0A9P9DSH8</accession>
<dbReference type="AlphaFoldDB" id="A0A9P9DSH8"/>